<comment type="caution">
    <text evidence="1">The sequence shown here is derived from an EMBL/GenBank/DDBJ whole genome shotgun (WGS) entry which is preliminary data.</text>
</comment>
<dbReference type="STRING" id="5454.A0A163J9I0"/>
<dbReference type="Proteomes" id="UP000076837">
    <property type="component" value="Unassembled WGS sequence"/>
</dbReference>
<dbReference type="Gene3D" id="2.60.20.10">
    <property type="entry name" value="Crystallins"/>
    <property type="match status" value="1"/>
</dbReference>
<protein>
    <submittedName>
        <fullName evidence="1">Uncharacterized protein</fullName>
    </submittedName>
</protein>
<reference evidence="1 2" key="1">
    <citation type="journal article" date="2016" name="Sci. Rep.">
        <title>Draft genome sequencing and secretome analysis of fungal phytopathogen Ascochyta rabiei provides insight into the necrotrophic effector repertoire.</title>
        <authorList>
            <person name="Verma S."/>
            <person name="Gazara R.K."/>
            <person name="Nizam S."/>
            <person name="Parween S."/>
            <person name="Chattopadhyay D."/>
            <person name="Verma P.K."/>
        </authorList>
    </citation>
    <scope>NUCLEOTIDE SEQUENCE [LARGE SCALE GENOMIC DNA]</scope>
    <source>
        <strain evidence="1 2">ArDII</strain>
    </source>
</reference>
<dbReference type="AlphaFoldDB" id="A0A163J9I0"/>
<dbReference type="OrthoDB" id="2910287at2759"/>
<dbReference type="EMBL" id="JYNV01000112">
    <property type="protein sequence ID" value="KZM26228.1"/>
    <property type="molecule type" value="Genomic_DNA"/>
</dbReference>
<proteinExistence type="predicted"/>
<keyword evidence="2" id="KW-1185">Reference proteome</keyword>
<evidence type="ECO:0000313" key="1">
    <source>
        <dbReference type="EMBL" id="KZM26228.1"/>
    </source>
</evidence>
<evidence type="ECO:0000313" key="2">
    <source>
        <dbReference type="Proteomes" id="UP000076837"/>
    </source>
</evidence>
<sequence>MKLQLASTALFLFTIPAITLATPTLHARADSKTHLYVCTDDSFRGNCKNIELSVTRCYNIEKAFNDNVSSAGPDDGTFCVLYSDRSCRGKAIPFTSPGISGFAKYKFDNELSSVRCDFIWGWPKKSGVLREYQSIVTDDTSYRLASDDVSKETCNKRQSITKASGLKLNVYEVDSSSVGLLLDSVSPQTPIPSQKYRYMPMRH</sequence>
<name>A0A163J9I0_DIDRA</name>
<accession>A0A163J9I0</accession>
<gene>
    <name evidence="1" type="ORF">ST47_g2624</name>
</gene>
<organism evidence="1 2">
    <name type="scientific">Didymella rabiei</name>
    <name type="common">Chickpea ascochyta blight fungus</name>
    <name type="synonym">Mycosphaerella rabiei</name>
    <dbReference type="NCBI Taxonomy" id="5454"/>
    <lineage>
        <taxon>Eukaryota</taxon>
        <taxon>Fungi</taxon>
        <taxon>Dikarya</taxon>
        <taxon>Ascomycota</taxon>
        <taxon>Pezizomycotina</taxon>
        <taxon>Dothideomycetes</taxon>
        <taxon>Pleosporomycetidae</taxon>
        <taxon>Pleosporales</taxon>
        <taxon>Pleosporineae</taxon>
        <taxon>Didymellaceae</taxon>
        <taxon>Ascochyta</taxon>
    </lineage>
</organism>